<dbReference type="PANTHER" id="PTHR10131">
    <property type="entry name" value="TNF RECEPTOR ASSOCIATED FACTOR"/>
    <property type="match status" value="1"/>
</dbReference>
<dbReference type="AlphaFoldDB" id="A0AAV7KGX2"/>
<dbReference type="GO" id="GO:0005737">
    <property type="term" value="C:cytoplasm"/>
    <property type="evidence" value="ECO:0007669"/>
    <property type="project" value="UniProtKB-SubCell"/>
</dbReference>
<dbReference type="InterPro" id="IPR008974">
    <property type="entry name" value="TRAF-like"/>
</dbReference>
<keyword evidence="5 7" id="KW-0863">Zinc-finger</keyword>
<keyword evidence="2" id="KW-0963">Cytoplasm</keyword>
<feature type="domain" description="TRAF-type" evidence="8">
    <location>
        <begin position="284"/>
        <end position="330"/>
    </location>
</feature>
<organism evidence="9 10">
    <name type="scientific">Oopsacas minuta</name>
    <dbReference type="NCBI Taxonomy" id="111878"/>
    <lineage>
        <taxon>Eukaryota</taxon>
        <taxon>Metazoa</taxon>
        <taxon>Porifera</taxon>
        <taxon>Hexactinellida</taxon>
        <taxon>Hexasterophora</taxon>
        <taxon>Lyssacinosida</taxon>
        <taxon>Leucopsacidae</taxon>
        <taxon>Oopsacas</taxon>
    </lineage>
</organism>
<feature type="zinc finger region" description="TRAF-type" evidence="7">
    <location>
        <begin position="284"/>
        <end position="330"/>
    </location>
</feature>
<feature type="domain" description="TRAF-type" evidence="8">
    <location>
        <begin position="169"/>
        <end position="221"/>
    </location>
</feature>
<dbReference type="InterPro" id="IPR001293">
    <property type="entry name" value="Znf_TRAF"/>
</dbReference>
<evidence type="ECO:0000256" key="5">
    <source>
        <dbReference type="ARBA" id="ARBA00022771"/>
    </source>
</evidence>
<feature type="zinc finger region" description="TRAF-type" evidence="7">
    <location>
        <begin position="115"/>
        <end position="157"/>
    </location>
</feature>
<keyword evidence="4" id="KW-0677">Repeat</keyword>
<dbReference type="PANTHER" id="PTHR10131:SF157">
    <property type="entry name" value="RECEPTOR-ASSOCIATED FACTOR, PUTATIVE-RELATED"/>
    <property type="match status" value="1"/>
</dbReference>
<dbReference type="GO" id="GO:0043122">
    <property type="term" value="P:regulation of canonical NF-kappaB signal transduction"/>
    <property type="evidence" value="ECO:0007669"/>
    <property type="project" value="TreeGrafter"/>
</dbReference>
<evidence type="ECO:0000256" key="4">
    <source>
        <dbReference type="ARBA" id="ARBA00022737"/>
    </source>
</evidence>
<gene>
    <name evidence="9" type="ORF">LOD99_14171</name>
</gene>
<comment type="caution">
    <text evidence="9">The sequence shown here is derived from an EMBL/GenBank/DDBJ whole genome shotgun (WGS) entry which is preliminary data.</text>
</comment>
<dbReference type="GO" id="GO:0008270">
    <property type="term" value="F:zinc ion binding"/>
    <property type="evidence" value="ECO:0007669"/>
    <property type="project" value="UniProtKB-KW"/>
</dbReference>
<feature type="zinc finger region" description="TRAF-type" evidence="7">
    <location>
        <begin position="169"/>
        <end position="221"/>
    </location>
</feature>
<dbReference type="SUPFAM" id="SSF49599">
    <property type="entry name" value="TRAF domain-like"/>
    <property type="match status" value="1"/>
</dbReference>
<accession>A0AAV7KGX2</accession>
<dbReference type="Gene3D" id="2.60.210.10">
    <property type="entry name" value="Apoptosis, Tumor Necrosis Factor Receptor Associated Protein 2, Chain A"/>
    <property type="match status" value="1"/>
</dbReference>
<evidence type="ECO:0000313" key="9">
    <source>
        <dbReference type="EMBL" id="KAI6660587.1"/>
    </source>
</evidence>
<keyword evidence="6 7" id="KW-0862">Zinc</keyword>
<dbReference type="PROSITE" id="PS50145">
    <property type="entry name" value="ZF_TRAF"/>
    <property type="match status" value="3"/>
</dbReference>
<dbReference type="InterPro" id="IPR013083">
    <property type="entry name" value="Znf_RING/FYVE/PHD"/>
</dbReference>
<evidence type="ECO:0000256" key="7">
    <source>
        <dbReference type="PROSITE-ProRule" id="PRU00207"/>
    </source>
</evidence>
<evidence type="ECO:0000313" key="10">
    <source>
        <dbReference type="Proteomes" id="UP001165289"/>
    </source>
</evidence>
<dbReference type="Pfam" id="PF02176">
    <property type="entry name" value="zf-TRAF"/>
    <property type="match status" value="2"/>
</dbReference>
<dbReference type="EMBL" id="JAKMXF010000033">
    <property type="protein sequence ID" value="KAI6660587.1"/>
    <property type="molecule type" value="Genomic_DNA"/>
</dbReference>
<evidence type="ECO:0000259" key="8">
    <source>
        <dbReference type="PROSITE" id="PS50145"/>
    </source>
</evidence>
<evidence type="ECO:0000256" key="3">
    <source>
        <dbReference type="ARBA" id="ARBA00022723"/>
    </source>
</evidence>
<proteinExistence type="predicted"/>
<reference evidence="9 10" key="1">
    <citation type="journal article" date="2023" name="BMC Biol.">
        <title>The compact genome of the sponge Oopsacas minuta (Hexactinellida) is lacking key metazoan core genes.</title>
        <authorList>
            <person name="Santini S."/>
            <person name="Schenkelaars Q."/>
            <person name="Jourda C."/>
            <person name="Duchesne M."/>
            <person name="Belahbib H."/>
            <person name="Rocher C."/>
            <person name="Selva M."/>
            <person name="Riesgo A."/>
            <person name="Vervoort M."/>
            <person name="Leys S.P."/>
            <person name="Kodjabachian L."/>
            <person name="Le Bivic A."/>
            <person name="Borchiellini C."/>
            <person name="Claverie J.M."/>
            <person name="Renard E."/>
        </authorList>
    </citation>
    <scope>NUCLEOTIDE SEQUENCE [LARGE SCALE GENOMIC DNA]</scope>
    <source>
        <strain evidence="9">SPO-2</strain>
    </source>
</reference>
<name>A0AAV7KGX2_9METZ</name>
<sequence length="521" mass="60418">MAAKYVENLEPEIAESLCRVRRKDGKLGGFRKDILVENISETEMAALLCNRCQGILRMACFSDSGEHFCKCCMKFLEPTYTNTKLRKIIYSLKSSCPLYNRGCHQLGKLGKCEKHMAVCEYVYVQCEVACEIVLPRHELKIHMSEICVQRDIPCEYCDQYFNVYGMIYHLNQCDKMPLTCEQRCGTVVCRENMAQHLENCYLVEEECKLGCGIVSPRDELEIHTNHECIQREIGCEHCGKNYKVCDMPSHNKECTNMPLPCKQKCGSIVHRKDMREKCRDMPNHLVKYQIEPLRCEQGCGILVCLEDISRHLDEECVEKKVECPFIKYKCEVGLIKRKELNVHLEEKRTEHTELKLSAMEEMVMEQDEMIRKMSSRFTTLCSITKTTELKWKIENVRDILSCNSFSTSTSPKYEVAGFKFNFNLSSYASINILFPSQETSKSSPGKLNWPFKAKFLFRMICHNDPNGILEYRSNIIEIRQEDCSKYEYISDPIAQINAEHATSMYYMIDGGIDLEIFVILQ</sequence>
<dbReference type="Proteomes" id="UP001165289">
    <property type="component" value="Unassembled WGS sequence"/>
</dbReference>
<dbReference type="Gene3D" id="3.30.40.10">
    <property type="entry name" value="Zinc/RING finger domain, C3HC4 (zinc finger)"/>
    <property type="match status" value="4"/>
</dbReference>
<feature type="domain" description="TRAF-type" evidence="8">
    <location>
        <begin position="115"/>
        <end position="157"/>
    </location>
</feature>
<evidence type="ECO:0000256" key="1">
    <source>
        <dbReference type="ARBA" id="ARBA00004496"/>
    </source>
</evidence>
<comment type="subcellular location">
    <subcellularLocation>
        <location evidence="1">Cytoplasm</location>
    </subcellularLocation>
</comment>
<keyword evidence="3 7" id="KW-0479">Metal-binding</keyword>
<keyword evidence="10" id="KW-1185">Reference proteome</keyword>
<keyword evidence="9" id="KW-0675">Receptor</keyword>
<protein>
    <submittedName>
        <fullName evidence="9">TNF receptor-associated factor 4 isoform X3</fullName>
    </submittedName>
</protein>
<evidence type="ECO:0000256" key="6">
    <source>
        <dbReference type="ARBA" id="ARBA00022833"/>
    </source>
</evidence>
<evidence type="ECO:0000256" key="2">
    <source>
        <dbReference type="ARBA" id="ARBA00022490"/>
    </source>
</evidence>